<sequence>MEYVPNKFAASILSYIVLPIDRYTNIIPIQNNNTQTVSTNISSNDNNDKMNIYKYYQYTNIKIITTKT</sequence>
<name>A0A0F3NCG8_9RICK</name>
<evidence type="ECO:0000313" key="1">
    <source>
        <dbReference type="EMBL" id="KJV65422.1"/>
    </source>
</evidence>
<dbReference type="Proteomes" id="UP000033546">
    <property type="component" value="Unassembled WGS sequence"/>
</dbReference>
<proteinExistence type="predicted"/>
<protein>
    <submittedName>
        <fullName evidence="1">Uncharacterized protein</fullName>
    </submittedName>
</protein>
<organism evidence="1 2">
    <name type="scientific">Ehrlichia cf. muris str. EmCRT</name>
    <dbReference type="NCBI Taxonomy" id="1359167"/>
    <lineage>
        <taxon>Bacteria</taxon>
        <taxon>Pseudomonadati</taxon>
        <taxon>Pseudomonadota</taxon>
        <taxon>Alphaproteobacteria</taxon>
        <taxon>Rickettsiales</taxon>
        <taxon>Anaplasmataceae</taxon>
        <taxon>Ehrlichia</taxon>
    </lineage>
</organism>
<accession>A0A0F3NCG8</accession>
<gene>
    <name evidence="1" type="ORF">EMUCRT_0363</name>
</gene>
<comment type="caution">
    <text evidence="1">The sequence shown here is derived from an EMBL/GenBank/DDBJ whole genome shotgun (WGS) entry which is preliminary data.</text>
</comment>
<reference evidence="1 2" key="1">
    <citation type="submission" date="2015-02" db="EMBL/GenBank/DDBJ databases">
        <title>Genome Sequencing of Rickettsiales.</title>
        <authorList>
            <person name="Daugherty S.C."/>
            <person name="Su Q."/>
            <person name="Abolude K."/>
            <person name="Beier-Sexton M."/>
            <person name="Carlyon J.A."/>
            <person name="Carter R."/>
            <person name="Day N.P."/>
            <person name="Dumler S.J."/>
            <person name="Dyachenko V."/>
            <person name="Godinez A."/>
            <person name="Kurtti T.J."/>
            <person name="Lichay M."/>
            <person name="Mullins K.E."/>
            <person name="Ott S."/>
            <person name="Pappas-Brown V."/>
            <person name="Paris D.H."/>
            <person name="Patel P."/>
            <person name="Richards A.L."/>
            <person name="Sadzewicz L."/>
            <person name="Sears K."/>
            <person name="Seidman D."/>
            <person name="Sengamalay N."/>
            <person name="Stenos J."/>
            <person name="Tallon L.J."/>
            <person name="Vincent G."/>
            <person name="Fraser C.M."/>
            <person name="Munderloh U."/>
            <person name="Dunning-Hotopp J.C."/>
        </authorList>
    </citation>
    <scope>NUCLEOTIDE SEQUENCE [LARGE SCALE GENOMIC DNA]</scope>
    <source>
        <strain evidence="1 2">EmCRT</strain>
    </source>
</reference>
<dbReference type="AlphaFoldDB" id="A0A0F3NCG8"/>
<evidence type="ECO:0000313" key="2">
    <source>
        <dbReference type="Proteomes" id="UP000033546"/>
    </source>
</evidence>
<dbReference type="EMBL" id="LANU01000002">
    <property type="protein sequence ID" value="KJV65422.1"/>
    <property type="molecule type" value="Genomic_DNA"/>
</dbReference>